<evidence type="ECO:0000259" key="5">
    <source>
        <dbReference type="SMART" id="SM00355"/>
    </source>
</evidence>
<feature type="domain" description="C2H2-type" evidence="5">
    <location>
        <begin position="314"/>
        <end position="337"/>
    </location>
</feature>
<dbReference type="AlphaFoldDB" id="A0A8B7PID6"/>
<keyword evidence="4" id="KW-0862">Zinc</keyword>
<sequence>MAYSIKECRVALHQLSDAAVRSGWCPEQSLIQAATDVCKLEPEAMEGSSSSLPSIMTVYIKEEPEDEGEDITVKDEPLCSEEYEQTPLPSSCKPCKKEVQVEAHEACTSASQYTAAVPHKQDVLPYNAQSNIGQDEWMAVSPENKEKNISVAEKNISSVPNRAALVQEVLFDQPVAEFKSFESNLPNKDNGRLAEELHKVSSLTDSSHSEVPFNALQLNKNDFGSEFKCKLCDYVTAKKQNLHRHLLAKHGLGKRFQCKLCDYVSGRKTQLKIHMFSEHGFGRSLECDLCDYVTAQKKSFQYHLFAKHGLGKGLKCKLCNYKTDRQTQLKAHMFSKHGLGKSVKCDLCDYVTAQKKCFRYHLFAKHGLGEGFQCKLCDYSNCRLDFLDSHMFSKHGLGKGFPCEFCDYVTGSKSSLNKHLKSKHILVSGRSISASCSTVTSNSLIYT</sequence>
<dbReference type="PANTHER" id="PTHR24403:SF67">
    <property type="entry name" value="FI01116P-RELATED"/>
    <property type="match status" value="1"/>
</dbReference>
<dbReference type="KEGG" id="hazt:108680719"/>
<dbReference type="SMART" id="SM00355">
    <property type="entry name" value="ZnF_C2H2"/>
    <property type="match status" value="7"/>
</dbReference>
<keyword evidence="3" id="KW-0863">Zinc-finger</keyword>
<evidence type="ECO:0000313" key="6">
    <source>
        <dbReference type="Proteomes" id="UP000694843"/>
    </source>
</evidence>
<feature type="domain" description="C2H2-type" evidence="5">
    <location>
        <begin position="227"/>
        <end position="250"/>
    </location>
</feature>
<dbReference type="GO" id="GO:0045944">
    <property type="term" value="P:positive regulation of transcription by RNA polymerase II"/>
    <property type="evidence" value="ECO:0007669"/>
    <property type="project" value="TreeGrafter"/>
</dbReference>
<keyword evidence="2" id="KW-0677">Repeat</keyword>
<feature type="domain" description="C2H2-type" evidence="5">
    <location>
        <begin position="285"/>
        <end position="308"/>
    </location>
</feature>
<dbReference type="InterPro" id="IPR036236">
    <property type="entry name" value="Znf_C2H2_sf"/>
</dbReference>
<dbReference type="Gene3D" id="3.30.160.60">
    <property type="entry name" value="Classic Zinc Finger"/>
    <property type="match status" value="4"/>
</dbReference>
<dbReference type="InterPro" id="IPR050688">
    <property type="entry name" value="Zinc_finger/UBP_domain"/>
</dbReference>
<protein>
    <submittedName>
        <fullName evidence="7">Zinc finger Y-chromosomal protein-like isoform X1</fullName>
    </submittedName>
</protein>
<feature type="domain" description="C2H2-type" evidence="5">
    <location>
        <begin position="256"/>
        <end position="279"/>
    </location>
</feature>
<evidence type="ECO:0000256" key="3">
    <source>
        <dbReference type="ARBA" id="ARBA00022771"/>
    </source>
</evidence>
<evidence type="ECO:0000256" key="2">
    <source>
        <dbReference type="ARBA" id="ARBA00022737"/>
    </source>
</evidence>
<gene>
    <name evidence="7" type="primary">LOC108680719</name>
</gene>
<organism evidence="6 7">
    <name type="scientific">Hyalella azteca</name>
    <name type="common">Amphipod</name>
    <dbReference type="NCBI Taxonomy" id="294128"/>
    <lineage>
        <taxon>Eukaryota</taxon>
        <taxon>Metazoa</taxon>
        <taxon>Ecdysozoa</taxon>
        <taxon>Arthropoda</taxon>
        <taxon>Crustacea</taxon>
        <taxon>Multicrustacea</taxon>
        <taxon>Malacostraca</taxon>
        <taxon>Eumalacostraca</taxon>
        <taxon>Peracarida</taxon>
        <taxon>Amphipoda</taxon>
        <taxon>Senticaudata</taxon>
        <taxon>Talitrida</taxon>
        <taxon>Talitroidea</taxon>
        <taxon>Hyalellidae</taxon>
        <taxon>Hyalella</taxon>
    </lineage>
</organism>
<accession>A0A8B7PID6</accession>
<feature type="domain" description="C2H2-type" evidence="5">
    <location>
        <begin position="343"/>
        <end position="366"/>
    </location>
</feature>
<dbReference type="SUPFAM" id="SSF57667">
    <property type="entry name" value="beta-beta-alpha zinc fingers"/>
    <property type="match status" value="2"/>
</dbReference>
<feature type="domain" description="C2H2-type" evidence="5">
    <location>
        <begin position="401"/>
        <end position="424"/>
    </location>
</feature>
<dbReference type="GO" id="GO:0005634">
    <property type="term" value="C:nucleus"/>
    <property type="evidence" value="ECO:0007669"/>
    <property type="project" value="TreeGrafter"/>
</dbReference>
<proteinExistence type="predicted"/>
<evidence type="ECO:0000313" key="7">
    <source>
        <dbReference type="RefSeq" id="XP_018025096.1"/>
    </source>
</evidence>
<keyword evidence="1" id="KW-0479">Metal-binding</keyword>
<reference evidence="7" key="1">
    <citation type="submission" date="2025-08" db="UniProtKB">
        <authorList>
            <consortium name="RefSeq"/>
        </authorList>
    </citation>
    <scope>IDENTIFICATION</scope>
    <source>
        <tissue evidence="7">Whole organism</tissue>
    </source>
</reference>
<evidence type="ECO:0000256" key="1">
    <source>
        <dbReference type="ARBA" id="ARBA00022723"/>
    </source>
</evidence>
<dbReference type="OrthoDB" id="3561125at2759"/>
<dbReference type="RefSeq" id="XP_018025096.1">
    <property type="nucleotide sequence ID" value="XM_018169607.2"/>
</dbReference>
<name>A0A8B7PID6_HYAAZ</name>
<dbReference type="InterPro" id="IPR013087">
    <property type="entry name" value="Znf_C2H2_type"/>
</dbReference>
<dbReference type="GeneID" id="108680719"/>
<dbReference type="GO" id="GO:0008270">
    <property type="term" value="F:zinc ion binding"/>
    <property type="evidence" value="ECO:0007669"/>
    <property type="project" value="UniProtKB-KW"/>
</dbReference>
<evidence type="ECO:0000256" key="4">
    <source>
        <dbReference type="ARBA" id="ARBA00022833"/>
    </source>
</evidence>
<dbReference type="OMA" id="WELTTHT"/>
<dbReference type="PANTHER" id="PTHR24403">
    <property type="entry name" value="ZINC FINGER PROTEIN"/>
    <property type="match status" value="1"/>
</dbReference>
<feature type="domain" description="C2H2-type" evidence="5">
    <location>
        <begin position="372"/>
        <end position="395"/>
    </location>
</feature>
<dbReference type="Proteomes" id="UP000694843">
    <property type="component" value="Unplaced"/>
</dbReference>
<dbReference type="Pfam" id="PF13909">
    <property type="entry name" value="zf-H2C2_5"/>
    <property type="match status" value="1"/>
</dbReference>
<keyword evidence="6" id="KW-1185">Reference proteome</keyword>